<evidence type="ECO:0000313" key="3">
    <source>
        <dbReference type="Proteomes" id="UP000007880"/>
    </source>
</evidence>
<evidence type="ECO:0000256" key="1">
    <source>
        <dbReference type="SAM" id="Phobius"/>
    </source>
</evidence>
<keyword evidence="1" id="KW-0472">Membrane</keyword>
<evidence type="ECO:0000313" key="2">
    <source>
        <dbReference type="EMBL" id="BAL99672.1"/>
    </source>
</evidence>
<feature type="transmembrane region" description="Helical" evidence="1">
    <location>
        <begin position="496"/>
        <end position="520"/>
    </location>
</feature>
<keyword evidence="3" id="KW-1185">Reference proteome</keyword>
<feature type="transmembrane region" description="Helical" evidence="1">
    <location>
        <begin position="337"/>
        <end position="356"/>
    </location>
</feature>
<feature type="transmembrane region" description="Helical" evidence="1">
    <location>
        <begin position="435"/>
        <end position="458"/>
    </location>
</feature>
<dbReference type="KEGG" id="cap:CLDAP_16330"/>
<dbReference type="AlphaFoldDB" id="I0I335"/>
<dbReference type="Pfam" id="PF09586">
    <property type="entry name" value="YfhO"/>
    <property type="match status" value="1"/>
</dbReference>
<protein>
    <recommendedName>
        <fullName evidence="4">YfhO family protein</fullName>
    </recommendedName>
</protein>
<dbReference type="STRING" id="926550.CLDAP_16330"/>
<feature type="transmembrane region" description="Helical" evidence="1">
    <location>
        <begin position="266"/>
        <end position="285"/>
    </location>
</feature>
<feature type="transmembrane region" description="Helical" evidence="1">
    <location>
        <begin position="735"/>
        <end position="756"/>
    </location>
</feature>
<reference evidence="2 3" key="1">
    <citation type="submission" date="2012-02" db="EMBL/GenBank/DDBJ databases">
        <title>Complete genome sequence of Caldilinea aerophila DSM 14535 (= NBRC 102666).</title>
        <authorList>
            <person name="Oguchi A."/>
            <person name="Hosoyama A."/>
            <person name="Sekine M."/>
            <person name="Fukai R."/>
            <person name="Kato Y."/>
            <person name="Nakamura S."/>
            <person name="Hanada S."/>
            <person name="Yamazaki S."/>
            <person name="Fujita N."/>
        </authorList>
    </citation>
    <scope>NUCLEOTIDE SEQUENCE [LARGE SCALE GENOMIC DNA]</scope>
    <source>
        <strain evidence="3">DSM 14535 / JCM 11387 / NBRC 104270 / STL-6-O1</strain>
    </source>
</reference>
<name>I0I335_CALAS</name>
<feature type="transmembrane region" description="Helical" evidence="1">
    <location>
        <begin position="6"/>
        <end position="22"/>
    </location>
</feature>
<keyword evidence="1" id="KW-1133">Transmembrane helix</keyword>
<feature type="transmembrane region" description="Helical" evidence="1">
    <location>
        <begin position="128"/>
        <end position="148"/>
    </location>
</feature>
<dbReference type="PANTHER" id="PTHR38454:SF1">
    <property type="entry name" value="INTEGRAL MEMBRANE PROTEIN"/>
    <property type="match status" value="1"/>
</dbReference>
<dbReference type="InterPro" id="IPR018580">
    <property type="entry name" value="Uncharacterised_YfhO"/>
</dbReference>
<dbReference type="HOGENOM" id="CLU_008305_1_0_0"/>
<feature type="transmembrane region" description="Helical" evidence="1">
    <location>
        <begin position="404"/>
        <end position="423"/>
    </location>
</feature>
<feature type="transmembrane region" description="Helical" evidence="1">
    <location>
        <begin position="160"/>
        <end position="177"/>
    </location>
</feature>
<dbReference type="Proteomes" id="UP000007880">
    <property type="component" value="Chromosome"/>
</dbReference>
<dbReference type="RefSeq" id="WP_014432910.1">
    <property type="nucleotide sequence ID" value="NC_017079.1"/>
</dbReference>
<gene>
    <name evidence="2" type="ordered locus">CLDAP_16330</name>
</gene>
<dbReference type="eggNOG" id="COG4485">
    <property type="taxonomic scope" value="Bacteria"/>
</dbReference>
<dbReference type="EMBL" id="AP012337">
    <property type="protein sequence ID" value="BAL99672.1"/>
    <property type="molecule type" value="Genomic_DNA"/>
</dbReference>
<feature type="transmembrane region" description="Helical" evidence="1">
    <location>
        <begin position="34"/>
        <end position="52"/>
    </location>
</feature>
<accession>I0I335</accession>
<sequence length="780" mass="86061">MSSIWFILLVVLWLLLSGWLRWREQQRSRGAGLWKDVFAGGLLALLVCGFFWRTLSGAVFQPADGGDLVSFLFPTYRFAAAELSQGRLPLWNPTLYGGAPFIGDIQAGFLYLPHLLLFLTNPTFPYTALQWLSAGHLYWGGLGMYVLLRTLRWPTRSISRPAAFFAAVVFTFSDPLLIHFGNLNLIAVLSWAPWVLAAFMRGLMHAHWGWIGAAAVLLAVGSYAGHAQSTLYIGLALVVLTVGWLVTDFQQRRRFDWVLMRPPGMLFVTALLAALLLAPILLPALELTRYAVRSDFTYQDTVAFSLAPTQMLAGLVTPSLFGRGPALHWSLWERVELPYLGVPTLILAFCGLVLALPEERRRMWMWAAMALFGLLLALGIYTVVHGWLTLLLPMFEQFRAPARALVLWALGVSVIAAVGFDAVAVRMARTATLAVFLRSGATLLGFAVVLSLALLFVTQSDPTAFLRASLAALALTLAFIVWLGSWALLTARQRRVLSFGTFSTLIVALLFIELAAAGAYTDISESDPTQGFQHEAIIAFLREDPELFRIDTRTDLQGLWQPDTAALVGLQDVGGIDNPLALRSYVDFWEALDGRGDRRYDLLNVKYVLVREGTPLPEGKFEKVFGPAKGIEVYANRAFLPRAWVAPAGTDLSNVLPPPEPTPAQVTIYTPTQMRIHVKTDQPGWLIVSEFWYPGWSAEVNGVPAAIAQVNGALRGVEIPAGESEVAFTYWPASFAWGLVLAGAGIAGVAVLFWLAHFKRPLSFRFRAPFAPPRKDHHTP</sequence>
<proteinExistence type="predicted"/>
<feature type="transmembrane region" description="Helical" evidence="1">
    <location>
        <begin position="230"/>
        <end position="246"/>
    </location>
</feature>
<organism evidence="2 3">
    <name type="scientific">Caldilinea aerophila (strain DSM 14535 / JCM 11387 / NBRC 104270 / STL-6-O1)</name>
    <dbReference type="NCBI Taxonomy" id="926550"/>
    <lineage>
        <taxon>Bacteria</taxon>
        <taxon>Bacillati</taxon>
        <taxon>Chloroflexota</taxon>
        <taxon>Caldilineae</taxon>
        <taxon>Caldilineales</taxon>
        <taxon>Caldilineaceae</taxon>
        <taxon>Caldilinea</taxon>
    </lineage>
</organism>
<dbReference type="OrthoDB" id="134970at2"/>
<dbReference type="PANTHER" id="PTHR38454">
    <property type="entry name" value="INTEGRAL MEMBRANE PROTEIN-RELATED"/>
    <property type="match status" value="1"/>
</dbReference>
<feature type="transmembrane region" description="Helical" evidence="1">
    <location>
        <begin position="464"/>
        <end position="489"/>
    </location>
</feature>
<feature type="transmembrane region" description="Helical" evidence="1">
    <location>
        <begin position="363"/>
        <end position="384"/>
    </location>
</feature>
<evidence type="ECO:0008006" key="4">
    <source>
        <dbReference type="Google" id="ProtNLM"/>
    </source>
</evidence>
<keyword evidence="1" id="KW-0812">Transmembrane</keyword>
<feature type="transmembrane region" description="Helical" evidence="1">
    <location>
        <begin position="207"/>
        <end position="224"/>
    </location>
</feature>